<evidence type="ECO:0000256" key="3">
    <source>
        <dbReference type="ARBA" id="ARBA00012891"/>
    </source>
</evidence>
<dbReference type="SUPFAM" id="SSF56349">
    <property type="entry name" value="DNA breaking-rejoining enzymes"/>
    <property type="match status" value="1"/>
</dbReference>
<evidence type="ECO:0000313" key="9">
    <source>
        <dbReference type="EMBL" id="MBC8770053.1"/>
    </source>
</evidence>
<evidence type="ECO:0000256" key="4">
    <source>
        <dbReference type="ARBA" id="ARBA00023029"/>
    </source>
</evidence>
<dbReference type="Gene3D" id="1.10.132.120">
    <property type="match status" value="1"/>
</dbReference>
<sequence>MKTIKEIDDSALCISRRKCGRGYRYFDENGSPIKEKKTLRRLKGMVIPPMWNDVMICRFDDGHIQAIGRDQKGRKQYIYHSIYEKKRQEDKFRKMCNFANVLPRIRKKAYQELKTKDWTREKLLGLIILILDEYGIRIGNKQYRDSNDTYGLTTLRRKHMEIEDDELIFHFKGKSKQLREVHIDDPELIPFIKEAASLPGYEIFRYQDSNGDFHDVDSDEVNEYITRHMGENFSSKDFRTWAASRLAIEFYPEALEQQKKTQRKKFSNIVIKMVASELGNTPSVCKNYYVHPAIFNEIDKQTLAHPNPFKEPRSAFKLSASEQLALDVIDRNYQKNV</sequence>
<keyword evidence="10" id="KW-1185">Reference proteome</keyword>
<dbReference type="Pfam" id="PF01028">
    <property type="entry name" value="Topoisom_I"/>
    <property type="match status" value="1"/>
</dbReference>
<dbReference type="Proteomes" id="UP000618952">
    <property type="component" value="Unassembled WGS sequence"/>
</dbReference>
<organism evidence="9 10">
    <name type="scientific">Arenibacter arenosicollis</name>
    <dbReference type="NCBI Taxonomy" id="2762274"/>
    <lineage>
        <taxon>Bacteria</taxon>
        <taxon>Pseudomonadati</taxon>
        <taxon>Bacteroidota</taxon>
        <taxon>Flavobacteriia</taxon>
        <taxon>Flavobacteriales</taxon>
        <taxon>Flavobacteriaceae</taxon>
        <taxon>Arenibacter</taxon>
    </lineage>
</organism>
<keyword evidence="5" id="KW-0238">DNA-binding</keyword>
<dbReference type="RefSeq" id="WP_187587522.1">
    <property type="nucleotide sequence ID" value="NZ_JACLHY010000026.1"/>
</dbReference>
<dbReference type="InterPro" id="IPR035447">
    <property type="entry name" value="DNA_topo_I_N_sf"/>
</dbReference>
<dbReference type="InterPro" id="IPR013500">
    <property type="entry name" value="TopoI_cat_euk"/>
</dbReference>
<accession>A0ABR7QS83</accession>
<keyword evidence="4" id="KW-0799">Topoisomerase</keyword>
<proteinExistence type="inferred from homology"/>
<dbReference type="PROSITE" id="PS52038">
    <property type="entry name" value="TOPO_IB_2"/>
    <property type="match status" value="1"/>
</dbReference>
<comment type="caution">
    <text evidence="9">The sequence shown here is derived from an EMBL/GenBank/DDBJ whole genome shotgun (WGS) entry which is preliminary data.</text>
</comment>
<evidence type="ECO:0000256" key="1">
    <source>
        <dbReference type="ARBA" id="ARBA00000213"/>
    </source>
</evidence>
<reference evidence="9 10" key="1">
    <citation type="submission" date="2020-08" db="EMBL/GenBank/DDBJ databases">
        <title>Arenibacter gaetbuli sp. nov., isolated from a sand dune.</title>
        <authorList>
            <person name="Park S."/>
            <person name="Yoon J.-H."/>
        </authorList>
    </citation>
    <scope>NUCLEOTIDE SEQUENCE [LARGE SCALE GENOMIC DNA]</scope>
    <source>
        <strain evidence="9 10">BSSL-BM3</strain>
    </source>
</reference>
<evidence type="ECO:0000256" key="2">
    <source>
        <dbReference type="ARBA" id="ARBA00006645"/>
    </source>
</evidence>
<comment type="similarity">
    <text evidence="2">Belongs to the type IB topoisomerase family.</text>
</comment>
<dbReference type="Gene3D" id="3.30.66.10">
    <property type="entry name" value="DNA topoisomerase I domain"/>
    <property type="match status" value="1"/>
</dbReference>
<dbReference type="InterPro" id="IPR049331">
    <property type="entry name" value="Top1B_N_bact"/>
</dbReference>
<keyword evidence="6" id="KW-0413">Isomerase</keyword>
<dbReference type="Pfam" id="PF21338">
    <property type="entry name" value="Top1B_N_bact"/>
    <property type="match status" value="1"/>
</dbReference>
<name>A0ABR7QS83_9FLAO</name>
<protein>
    <recommendedName>
        <fullName evidence="3">DNA topoisomerase</fullName>
        <ecNumber evidence="3">5.6.2.1</ecNumber>
    </recommendedName>
</protein>
<dbReference type="PRINTS" id="PR00416">
    <property type="entry name" value="EUTPISMRASEI"/>
</dbReference>
<evidence type="ECO:0000259" key="8">
    <source>
        <dbReference type="Pfam" id="PF21338"/>
    </source>
</evidence>
<dbReference type="InterPro" id="IPR014711">
    <property type="entry name" value="TopoI_cat_a-hlx-sub_euk"/>
</dbReference>
<evidence type="ECO:0000313" key="10">
    <source>
        <dbReference type="Proteomes" id="UP000618952"/>
    </source>
</evidence>
<dbReference type="Gene3D" id="3.90.15.10">
    <property type="entry name" value="Topoisomerase I, Chain A, domain 3"/>
    <property type="match status" value="1"/>
</dbReference>
<evidence type="ECO:0000256" key="6">
    <source>
        <dbReference type="ARBA" id="ARBA00023235"/>
    </source>
</evidence>
<evidence type="ECO:0000256" key="5">
    <source>
        <dbReference type="ARBA" id="ARBA00023125"/>
    </source>
</evidence>
<dbReference type="SUPFAM" id="SSF55869">
    <property type="entry name" value="DNA topoisomerase I domain"/>
    <property type="match status" value="1"/>
</dbReference>
<dbReference type="EMBL" id="JACLHY010000026">
    <property type="protein sequence ID" value="MBC8770053.1"/>
    <property type="molecule type" value="Genomic_DNA"/>
</dbReference>
<comment type="catalytic activity">
    <reaction evidence="1">
        <text>ATP-independent breakage of single-stranded DNA, followed by passage and rejoining.</text>
        <dbReference type="EC" id="5.6.2.1"/>
    </reaction>
</comment>
<dbReference type="EC" id="5.6.2.1" evidence="3"/>
<feature type="domain" description="DNA topoisomerase IB N-terminal" evidence="8">
    <location>
        <begin position="22"/>
        <end position="70"/>
    </location>
</feature>
<evidence type="ECO:0000259" key="7">
    <source>
        <dbReference type="Pfam" id="PF01028"/>
    </source>
</evidence>
<gene>
    <name evidence="9" type="ORF">H4O18_18785</name>
</gene>
<feature type="domain" description="DNA topoisomerase I catalytic core eukaryotic-type" evidence="7">
    <location>
        <begin position="85"/>
        <end position="301"/>
    </location>
</feature>
<dbReference type="InterPro" id="IPR001631">
    <property type="entry name" value="TopoI"/>
</dbReference>
<dbReference type="InterPro" id="IPR011010">
    <property type="entry name" value="DNA_brk_join_enz"/>
</dbReference>